<evidence type="ECO:0000313" key="3">
    <source>
        <dbReference type="RefSeq" id="XP_030977551.1"/>
    </source>
</evidence>
<gene>
    <name evidence="3" type="ORF">PgNI_09078</name>
</gene>
<proteinExistence type="predicted"/>
<reference evidence="3" key="1">
    <citation type="journal article" date="2019" name="Mol. Biol. Evol.">
        <title>Blast fungal genomes show frequent chromosomal changes, gene gains and losses, and effector gene turnover.</title>
        <authorList>
            <person name="Gomez Luciano L.B."/>
            <person name="Jason Tsai I."/>
            <person name="Chuma I."/>
            <person name="Tosa Y."/>
            <person name="Chen Y.H."/>
            <person name="Li J.Y."/>
            <person name="Li M.Y."/>
            <person name="Jade Lu M.Y."/>
            <person name="Nakayashiki H."/>
            <person name="Li W.H."/>
        </authorList>
    </citation>
    <scope>NUCLEOTIDE SEQUENCE</scope>
    <source>
        <strain evidence="3">NI907</strain>
    </source>
</reference>
<evidence type="ECO:0000256" key="1">
    <source>
        <dbReference type="SAM" id="MobiDB-lite"/>
    </source>
</evidence>
<protein>
    <submittedName>
        <fullName evidence="3">Uncharacterized protein</fullName>
    </submittedName>
</protein>
<organism evidence="2 3">
    <name type="scientific">Pyricularia grisea</name>
    <name type="common">Crabgrass-specific blast fungus</name>
    <name type="synonym">Magnaporthe grisea</name>
    <dbReference type="NCBI Taxonomy" id="148305"/>
    <lineage>
        <taxon>Eukaryota</taxon>
        <taxon>Fungi</taxon>
        <taxon>Dikarya</taxon>
        <taxon>Ascomycota</taxon>
        <taxon>Pezizomycotina</taxon>
        <taxon>Sordariomycetes</taxon>
        <taxon>Sordariomycetidae</taxon>
        <taxon>Magnaporthales</taxon>
        <taxon>Pyriculariaceae</taxon>
        <taxon>Pyricularia</taxon>
    </lineage>
</organism>
<feature type="region of interest" description="Disordered" evidence="1">
    <location>
        <begin position="1"/>
        <end position="22"/>
    </location>
</feature>
<dbReference type="GeneID" id="41963976"/>
<dbReference type="RefSeq" id="XP_030977551.1">
    <property type="nucleotide sequence ID" value="XM_031129068.1"/>
</dbReference>
<sequence>MTIWTPAPCASTNPDRDDAMGRDISLGARPAAYPASVSQVAFMLANLNETSSTKSSEPPIMHTFAF</sequence>
<keyword evidence="2" id="KW-1185">Reference proteome</keyword>
<name>A0A6P8ARL1_PYRGI</name>
<accession>A0A6P8ARL1</accession>
<dbReference type="AlphaFoldDB" id="A0A6P8ARL1"/>
<dbReference type="Proteomes" id="UP000515153">
    <property type="component" value="Unplaced"/>
</dbReference>
<dbReference type="KEGG" id="pgri:PgNI_09078"/>
<reference evidence="3" key="2">
    <citation type="submission" date="2019-10" db="EMBL/GenBank/DDBJ databases">
        <authorList>
            <consortium name="NCBI Genome Project"/>
        </authorList>
    </citation>
    <scope>NUCLEOTIDE SEQUENCE</scope>
    <source>
        <strain evidence="3">NI907</strain>
    </source>
</reference>
<reference evidence="3" key="3">
    <citation type="submission" date="2025-08" db="UniProtKB">
        <authorList>
            <consortium name="RefSeq"/>
        </authorList>
    </citation>
    <scope>IDENTIFICATION</scope>
    <source>
        <strain evidence="3">NI907</strain>
    </source>
</reference>
<evidence type="ECO:0000313" key="2">
    <source>
        <dbReference type="Proteomes" id="UP000515153"/>
    </source>
</evidence>